<dbReference type="CDD" id="cd01335">
    <property type="entry name" value="Radical_SAM"/>
    <property type="match status" value="1"/>
</dbReference>
<dbReference type="EMBL" id="CP140154">
    <property type="protein sequence ID" value="WQG89471.1"/>
    <property type="molecule type" value="Genomic_DNA"/>
</dbReference>
<evidence type="ECO:0000256" key="4">
    <source>
        <dbReference type="ARBA" id="ARBA00022723"/>
    </source>
</evidence>
<keyword evidence="4" id="KW-0479">Metal-binding</keyword>
<gene>
    <name evidence="8" type="ORF">SAMN05661012_00157</name>
    <name evidence="9" type="ORF">SR876_31555</name>
</gene>
<dbReference type="UniPathway" id="UPA00782"/>
<organism evidence="8 10">
    <name type="scientific">Chitinophaga sancti</name>
    <dbReference type="NCBI Taxonomy" id="1004"/>
    <lineage>
        <taxon>Bacteria</taxon>
        <taxon>Pseudomonadati</taxon>
        <taxon>Bacteroidota</taxon>
        <taxon>Chitinophagia</taxon>
        <taxon>Chitinophagales</taxon>
        <taxon>Chitinophagaceae</taxon>
        <taxon>Chitinophaga</taxon>
    </lineage>
</organism>
<keyword evidence="11" id="KW-1185">Reference proteome</keyword>
<feature type="domain" description="Radical SAM core" evidence="7">
    <location>
        <begin position="93"/>
        <end position="329"/>
    </location>
</feature>
<evidence type="ECO:0000256" key="5">
    <source>
        <dbReference type="ARBA" id="ARBA00023004"/>
    </source>
</evidence>
<comment type="cofactor">
    <cofactor evidence="1">
        <name>[4Fe-4S] cluster</name>
        <dbReference type="ChEBI" id="CHEBI:49883"/>
    </cofactor>
</comment>
<evidence type="ECO:0000256" key="6">
    <source>
        <dbReference type="ARBA" id="ARBA00023014"/>
    </source>
</evidence>
<evidence type="ECO:0000256" key="2">
    <source>
        <dbReference type="ARBA" id="ARBA00022485"/>
    </source>
</evidence>
<evidence type="ECO:0000256" key="1">
    <source>
        <dbReference type="ARBA" id="ARBA00001966"/>
    </source>
</evidence>
<keyword evidence="3" id="KW-0949">S-adenosyl-L-methionine</keyword>
<dbReference type="PROSITE" id="PS51918">
    <property type="entry name" value="RADICAL_SAM"/>
    <property type="match status" value="1"/>
</dbReference>
<dbReference type="Proteomes" id="UP000183788">
    <property type="component" value="Unassembled WGS sequence"/>
</dbReference>
<evidence type="ECO:0000313" key="11">
    <source>
        <dbReference type="Proteomes" id="UP001326715"/>
    </source>
</evidence>
<dbReference type="PANTHER" id="PTHR43787:SF3">
    <property type="entry name" value="ARYLSULFATASE REGULATORY PROTEIN"/>
    <property type="match status" value="1"/>
</dbReference>
<dbReference type="Pfam" id="PF04055">
    <property type="entry name" value="Radical_SAM"/>
    <property type="match status" value="1"/>
</dbReference>
<evidence type="ECO:0000259" key="7">
    <source>
        <dbReference type="PROSITE" id="PS51918"/>
    </source>
</evidence>
<keyword evidence="5" id="KW-0408">Iron</keyword>
<dbReference type="InterPro" id="IPR023885">
    <property type="entry name" value="4Fe4S-binding_SPASM_dom"/>
</dbReference>
<evidence type="ECO:0000313" key="10">
    <source>
        <dbReference type="Proteomes" id="UP000183788"/>
    </source>
</evidence>
<dbReference type="GO" id="GO:0003824">
    <property type="term" value="F:catalytic activity"/>
    <property type="evidence" value="ECO:0007669"/>
    <property type="project" value="InterPro"/>
</dbReference>
<dbReference type="GO" id="GO:0046872">
    <property type="term" value="F:metal ion binding"/>
    <property type="evidence" value="ECO:0007669"/>
    <property type="project" value="UniProtKB-KW"/>
</dbReference>
<evidence type="ECO:0000313" key="9">
    <source>
        <dbReference type="EMBL" id="WQG89471.1"/>
    </source>
</evidence>
<dbReference type="GO" id="GO:0051539">
    <property type="term" value="F:4 iron, 4 sulfur cluster binding"/>
    <property type="evidence" value="ECO:0007669"/>
    <property type="project" value="UniProtKB-KW"/>
</dbReference>
<dbReference type="NCBIfam" id="TIGR04085">
    <property type="entry name" value="rSAM_more_4Fe4S"/>
    <property type="match status" value="1"/>
</dbReference>
<evidence type="ECO:0000256" key="3">
    <source>
        <dbReference type="ARBA" id="ARBA00022691"/>
    </source>
</evidence>
<sequence length="485" mass="55911">MIKFSHYNELIPIRSSGDYLLYNIISGGLQVLTNRLGKVVSELSVLPEFTPAAYPALEEELSRLASLGFFVDNQLDEIANYQQNYHNSQLRKYTDNSHIGLTIGTTITCNMGCPYCFEVIKPNKSLRDKEVVEGIAAYIEDMIQRAPVKKWSSLSIVWYGGEPLINKEAIRQLSAHFIPLCEKYNIAYDASIITNGILLDRENWFFLKENQVKDVQITIDGSKEVHDVYRPLKSRGGKNYEKILEHLSMMPLGMNANIRINTDKRVAATLPALLDDLQAYGIWPQRFREVSIKLAWMRAYKDADIADLRFMTQEEFFEAEHAFSELLIEKFASWPGHTNVKPPKLKWKFPEKQSDCATYVSPYSFTFDTEGTIHKCWETIHDTRKSSGQQVFASWDPEDFRKYLDYNRTTVHPTCYNCKFNPVCEGLSCAYDTLNMLKENELPCTAWKTQLPAYFEKMYDLMQENEDRVVIATPKNTAHQTHANK</sequence>
<dbReference type="EMBL" id="FPIZ01000001">
    <property type="protein sequence ID" value="SFW13437.1"/>
    <property type="molecule type" value="Genomic_DNA"/>
</dbReference>
<dbReference type="InterPro" id="IPR007197">
    <property type="entry name" value="rSAM"/>
</dbReference>
<dbReference type="SFLD" id="SFLDS00029">
    <property type="entry name" value="Radical_SAM"/>
    <property type="match status" value="1"/>
</dbReference>
<dbReference type="InterPro" id="IPR013785">
    <property type="entry name" value="Aldolase_TIM"/>
</dbReference>
<dbReference type="Proteomes" id="UP001326715">
    <property type="component" value="Chromosome"/>
</dbReference>
<dbReference type="Gene3D" id="3.20.20.70">
    <property type="entry name" value="Aldolase class I"/>
    <property type="match status" value="1"/>
</dbReference>
<reference evidence="8 10" key="1">
    <citation type="submission" date="2016-11" db="EMBL/GenBank/DDBJ databases">
        <authorList>
            <person name="Jaros S."/>
            <person name="Januszkiewicz K."/>
            <person name="Wedrychowicz H."/>
        </authorList>
    </citation>
    <scope>NUCLEOTIDE SEQUENCE [LARGE SCALE GENOMIC DNA]</scope>
    <source>
        <strain evidence="8 10">DSM 784</strain>
    </source>
</reference>
<proteinExistence type="predicted"/>
<evidence type="ECO:0000313" key="8">
    <source>
        <dbReference type="EMBL" id="SFW13437.1"/>
    </source>
</evidence>
<keyword evidence="6" id="KW-0411">Iron-sulfur</keyword>
<dbReference type="STRING" id="1004.SAMN05661012_00157"/>
<dbReference type="OrthoDB" id="9808591at2"/>
<dbReference type="PANTHER" id="PTHR43787">
    <property type="entry name" value="FEMO COFACTOR BIOSYNTHESIS PROTEIN NIFB-RELATED"/>
    <property type="match status" value="1"/>
</dbReference>
<keyword evidence="2" id="KW-0004">4Fe-4S</keyword>
<name>A0A1K1LR90_9BACT</name>
<reference evidence="9 11" key="2">
    <citation type="submission" date="2023-11" db="EMBL/GenBank/DDBJ databases">
        <title>MicrobeMod: A computational toolkit for identifying prokaryotic methylation and restriction-modification with nanopore sequencing.</title>
        <authorList>
            <person name="Crits-Christoph A."/>
            <person name="Kang S.C."/>
            <person name="Lee H."/>
            <person name="Ostrov N."/>
        </authorList>
    </citation>
    <scope>NUCLEOTIDE SEQUENCE [LARGE SCALE GENOMIC DNA]</scope>
    <source>
        <strain evidence="9 11">ATCC 23090</strain>
    </source>
</reference>
<protein>
    <submittedName>
        <fullName evidence="8">4Fe-4S single cluster domain-containing protein</fullName>
    </submittedName>
    <submittedName>
        <fullName evidence="9">SPASM domain-containing protein</fullName>
    </submittedName>
</protein>
<dbReference type="SUPFAM" id="SSF102114">
    <property type="entry name" value="Radical SAM enzymes"/>
    <property type="match status" value="1"/>
</dbReference>
<accession>A0A1K1LR90</accession>
<dbReference type="InterPro" id="IPR058240">
    <property type="entry name" value="rSAM_sf"/>
</dbReference>
<dbReference type="RefSeq" id="WP_072356704.1">
    <property type="nucleotide sequence ID" value="NZ_CP139972.1"/>
</dbReference>
<dbReference type="SFLD" id="SFLDG01067">
    <property type="entry name" value="SPASM/twitch_domain_containing"/>
    <property type="match status" value="1"/>
</dbReference>
<dbReference type="AlphaFoldDB" id="A0A1K1LR90"/>